<dbReference type="InParanoid" id="A0A5C3PTJ2"/>
<feature type="compositionally biased region" description="Polar residues" evidence="1">
    <location>
        <begin position="120"/>
        <end position="130"/>
    </location>
</feature>
<dbReference type="Proteomes" id="UP000308197">
    <property type="component" value="Unassembled WGS sequence"/>
</dbReference>
<evidence type="ECO:0000313" key="2">
    <source>
        <dbReference type="EMBL" id="TFK89443.1"/>
    </source>
</evidence>
<keyword evidence="3" id="KW-1185">Reference proteome</keyword>
<sequence length="160" mass="17937">MRQERPADFYVLGRIEAAAQWKTLLKKLRAVQTWEQAIDRRDRPVGCCVLGRIEASRSVGAMRLGMGPSGPCGNGRGPESPKYSYRNRIYGPRKNLILQHLITTGSDVDPTEWPRRSISMGASPSSQAEPTLNPRIPDHRPPEKLYPSTKTWKCCSSAME</sequence>
<proteinExistence type="predicted"/>
<evidence type="ECO:0000313" key="3">
    <source>
        <dbReference type="Proteomes" id="UP000308197"/>
    </source>
</evidence>
<gene>
    <name evidence="2" type="ORF">K466DRAFT_28275</name>
</gene>
<dbReference type="AlphaFoldDB" id="A0A5C3PTJ2"/>
<dbReference type="EMBL" id="ML211076">
    <property type="protein sequence ID" value="TFK89443.1"/>
    <property type="molecule type" value="Genomic_DNA"/>
</dbReference>
<evidence type="ECO:0000256" key="1">
    <source>
        <dbReference type="SAM" id="MobiDB-lite"/>
    </source>
</evidence>
<name>A0A5C3PTJ2_9APHY</name>
<organism evidence="2 3">
    <name type="scientific">Polyporus arcularius HHB13444</name>
    <dbReference type="NCBI Taxonomy" id="1314778"/>
    <lineage>
        <taxon>Eukaryota</taxon>
        <taxon>Fungi</taxon>
        <taxon>Dikarya</taxon>
        <taxon>Basidiomycota</taxon>
        <taxon>Agaricomycotina</taxon>
        <taxon>Agaricomycetes</taxon>
        <taxon>Polyporales</taxon>
        <taxon>Polyporaceae</taxon>
        <taxon>Polyporus</taxon>
    </lineage>
</organism>
<accession>A0A5C3PTJ2</accession>
<feature type="region of interest" description="Disordered" evidence="1">
    <location>
        <begin position="108"/>
        <end position="150"/>
    </location>
</feature>
<reference evidence="2 3" key="1">
    <citation type="journal article" date="2019" name="Nat. Ecol. Evol.">
        <title>Megaphylogeny resolves global patterns of mushroom evolution.</title>
        <authorList>
            <person name="Varga T."/>
            <person name="Krizsan K."/>
            <person name="Foldi C."/>
            <person name="Dima B."/>
            <person name="Sanchez-Garcia M."/>
            <person name="Sanchez-Ramirez S."/>
            <person name="Szollosi G.J."/>
            <person name="Szarkandi J.G."/>
            <person name="Papp V."/>
            <person name="Albert L."/>
            <person name="Andreopoulos W."/>
            <person name="Angelini C."/>
            <person name="Antonin V."/>
            <person name="Barry K.W."/>
            <person name="Bougher N.L."/>
            <person name="Buchanan P."/>
            <person name="Buyck B."/>
            <person name="Bense V."/>
            <person name="Catcheside P."/>
            <person name="Chovatia M."/>
            <person name="Cooper J."/>
            <person name="Damon W."/>
            <person name="Desjardin D."/>
            <person name="Finy P."/>
            <person name="Geml J."/>
            <person name="Haridas S."/>
            <person name="Hughes K."/>
            <person name="Justo A."/>
            <person name="Karasinski D."/>
            <person name="Kautmanova I."/>
            <person name="Kiss B."/>
            <person name="Kocsube S."/>
            <person name="Kotiranta H."/>
            <person name="LaButti K.M."/>
            <person name="Lechner B.E."/>
            <person name="Liimatainen K."/>
            <person name="Lipzen A."/>
            <person name="Lukacs Z."/>
            <person name="Mihaltcheva S."/>
            <person name="Morgado L.N."/>
            <person name="Niskanen T."/>
            <person name="Noordeloos M.E."/>
            <person name="Ohm R.A."/>
            <person name="Ortiz-Santana B."/>
            <person name="Ovrebo C."/>
            <person name="Racz N."/>
            <person name="Riley R."/>
            <person name="Savchenko A."/>
            <person name="Shiryaev A."/>
            <person name="Soop K."/>
            <person name="Spirin V."/>
            <person name="Szebenyi C."/>
            <person name="Tomsovsky M."/>
            <person name="Tulloss R.E."/>
            <person name="Uehling J."/>
            <person name="Grigoriev I.V."/>
            <person name="Vagvolgyi C."/>
            <person name="Papp T."/>
            <person name="Martin F.M."/>
            <person name="Miettinen O."/>
            <person name="Hibbett D.S."/>
            <person name="Nagy L.G."/>
        </authorList>
    </citation>
    <scope>NUCLEOTIDE SEQUENCE [LARGE SCALE GENOMIC DNA]</scope>
    <source>
        <strain evidence="2 3">HHB13444</strain>
    </source>
</reference>
<protein>
    <submittedName>
        <fullName evidence="2">Uncharacterized protein</fullName>
    </submittedName>
</protein>